<proteinExistence type="predicted"/>
<dbReference type="AlphaFoldDB" id="A0A2P2PZ99"/>
<organism evidence="1">
    <name type="scientific">Rhizophora mucronata</name>
    <name type="common">Asiatic mangrove</name>
    <dbReference type="NCBI Taxonomy" id="61149"/>
    <lineage>
        <taxon>Eukaryota</taxon>
        <taxon>Viridiplantae</taxon>
        <taxon>Streptophyta</taxon>
        <taxon>Embryophyta</taxon>
        <taxon>Tracheophyta</taxon>
        <taxon>Spermatophyta</taxon>
        <taxon>Magnoliopsida</taxon>
        <taxon>eudicotyledons</taxon>
        <taxon>Gunneridae</taxon>
        <taxon>Pentapetalae</taxon>
        <taxon>rosids</taxon>
        <taxon>fabids</taxon>
        <taxon>Malpighiales</taxon>
        <taxon>Rhizophoraceae</taxon>
        <taxon>Rhizophora</taxon>
    </lineage>
</organism>
<name>A0A2P2PZ99_RHIMU</name>
<reference evidence="1" key="1">
    <citation type="submission" date="2018-02" db="EMBL/GenBank/DDBJ databases">
        <title>Rhizophora mucronata_Transcriptome.</title>
        <authorList>
            <person name="Meera S.P."/>
            <person name="Sreeshan A."/>
            <person name="Augustine A."/>
        </authorList>
    </citation>
    <scope>NUCLEOTIDE SEQUENCE</scope>
    <source>
        <tissue evidence="1">Leaf</tissue>
    </source>
</reference>
<protein>
    <submittedName>
        <fullName evidence="1">Uncharacterized protein</fullName>
    </submittedName>
</protein>
<evidence type="ECO:0000313" key="1">
    <source>
        <dbReference type="EMBL" id="MBX59999.1"/>
    </source>
</evidence>
<dbReference type="EMBL" id="GGEC01079515">
    <property type="protein sequence ID" value="MBX59999.1"/>
    <property type="molecule type" value="Transcribed_RNA"/>
</dbReference>
<accession>A0A2P2PZ99</accession>
<sequence length="28" mass="3427">MWNIPNMYKESSPGFPILFRMLWKPKNT</sequence>